<dbReference type="AlphaFoldDB" id="J3PJ02"/>
<protein>
    <submittedName>
        <fullName evidence="2 3">Uncharacterized protein</fullName>
    </submittedName>
</protein>
<dbReference type="VEuPathDB" id="FungiDB:GGTG_13484"/>
<dbReference type="EMBL" id="GL385408">
    <property type="protein sequence ID" value="EJT68978.1"/>
    <property type="molecule type" value="Genomic_DNA"/>
</dbReference>
<dbReference type="Proteomes" id="UP000006039">
    <property type="component" value="Unassembled WGS sequence"/>
</dbReference>
<reference evidence="3" key="5">
    <citation type="submission" date="2018-04" db="UniProtKB">
        <authorList>
            <consortium name="EnsemblFungi"/>
        </authorList>
    </citation>
    <scope>IDENTIFICATION</scope>
    <source>
        <strain evidence="3">R3-111a-1</strain>
    </source>
</reference>
<dbReference type="EnsemblFungi" id="EJT68978">
    <property type="protein sequence ID" value="EJT68978"/>
    <property type="gene ID" value="GGTG_13484"/>
</dbReference>
<reference evidence="2" key="2">
    <citation type="submission" date="2010-07" db="EMBL/GenBank/DDBJ databases">
        <authorList>
            <consortium name="The Broad Institute Genome Sequencing Platform"/>
            <consortium name="Broad Institute Genome Sequencing Center for Infectious Disease"/>
            <person name="Ma L.-J."/>
            <person name="Dead R."/>
            <person name="Young S."/>
            <person name="Zeng Q."/>
            <person name="Koehrsen M."/>
            <person name="Alvarado L."/>
            <person name="Berlin A."/>
            <person name="Chapman S.B."/>
            <person name="Chen Z."/>
            <person name="Freedman E."/>
            <person name="Gellesch M."/>
            <person name="Goldberg J."/>
            <person name="Griggs A."/>
            <person name="Gujja S."/>
            <person name="Heilman E.R."/>
            <person name="Heiman D."/>
            <person name="Hepburn T."/>
            <person name="Howarth C."/>
            <person name="Jen D."/>
            <person name="Larson L."/>
            <person name="Mehta T."/>
            <person name="Neiman D."/>
            <person name="Pearson M."/>
            <person name="Roberts A."/>
            <person name="Saif S."/>
            <person name="Shea T."/>
            <person name="Shenoy N."/>
            <person name="Sisk P."/>
            <person name="Stolte C."/>
            <person name="Sykes S."/>
            <person name="Walk T."/>
            <person name="White J."/>
            <person name="Yandava C."/>
            <person name="Haas B."/>
            <person name="Nusbaum C."/>
            <person name="Birren B."/>
        </authorList>
    </citation>
    <scope>NUCLEOTIDE SEQUENCE</scope>
    <source>
        <strain evidence="2">R3-111a-1</strain>
    </source>
</reference>
<feature type="region of interest" description="Disordered" evidence="1">
    <location>
        <begin position="41"/>
        <end position="61"/>
    </location>
</feature>
<gene>
    <name evidence="3" type="primary">20353942</name>
    <name evidence="2" type="ORF">GGTG_13484</name>
</gene>
<evidence type="ECO:0000313" key="3">
    <source>
        <dbReference type="EnsemblFungi" id="EJT68978"/>
    </source>
</evidence>
<dbReference type="HOGENOM" id="CLU_2236752_0_0_1"/>
<keyword evidence="4" id="KW-1185">Reference proteome</keyword>
<dbReference type="GeneID" id="20353942"/>
<name>J3PJ02_GAET3</name>
<reference evidence="4" key="1">
    <citation type="submission" date="2010-07" db="EMBL/GenBank/DDBJ databases">
        <title>The genome sequence of Gaeumannomyces graminis var. tritici strain R3-111a-1.</title>
        <authorList>
            <consortium name="The Broad Institute Genome Sequencing Platform"/>
            <person name="Ma L.-J."/>
            <person name="Dead R."/>
            <person name="Young S."/>
            <person name="Zeng Q."/>
            <person name="Koehrsen M."/>
            <person name="Alvarado L."/>
            <person name="Berlin A."/>
            <person name="Chapman S.B."/>
            <person name="Chen Z."/>
            <person name="Freedman E."/>
            <person name="Gellesch M."/>
            <person name="Goldberg J."/>
            <person name="Griggs A."/>
            <person name="Gujja S."/>
            <person name="Heilman E.R."/>
            <person name="Heiman D."/>
            <person name="Hepburn T."/>
            <person name="Howarth C."/>
            <person name="Jen D."/>
            <person name="Larson L."/>
            <person name="Mehta T."/>
            <person name="Neiman D."/>
            <person name="Pearson M."/>
            <person name="Roberts A."/>
            <person name="Saif S."/>
            <person name="Shea T."/>
            <person name="Shenoy N."/>
            <person name="Sisk P."/>
            <person name="Stolte C."/>
            <person name="Sykes S."/>
            <person name="Walk T."/>
            <person name="White J."/>
            <person name="Yandava C."/>
            <person name="Haas B."/>
            <person name="Nusbaum C."/>
            <person name="Birren B."/>
        </authorList>
    </citation>
    <scope>NUCLEOTIDE SEQUENCE [LARGE SCALE GENOMIC DNA]</scope>
    <source>
        <strain evidence="4">R3-111a-1</strain>
    </source>
</reference>
<dbReference type="RefSeq" id="XP_009229654.1">
    <property type="nucleotide sequence ID" value="XM_009231390.1"/>
</dbReference>
<evidence type="ECO:0000313" key="2">
    <source>
        <dbReference type="EMBL" id="EJT68978.1"/>
    </source>
</evidence>
<evidence type="ECO:0000256" key="1">
    <source>
        <dbReference type="SAM" id="MobiDB-lite"/>
    </source>
</evidence>
<proteinExistence type="predicted"/>
<reference evidence="2" key="3">
    <citation type="submission" date="2010-09" db="EMBL/GenBank/DDBJ databases">
        <title>Annotation of Gaeumannomyces graminis var. tritici R3-111a-1.</title>
        <authorList>
            <consortium name="The Broad Institute Genome Sequencing Platform"/>
            <person name="Ma L.-J."/>
            <person name="Dead R."/>
            <person name="Young S.K."/>
            <person name="Zeng Q."/>
            <person name="Gargeya S."/>
            <person name="Fitzgerald M."/>
            <person name="Haas B."/>
            <person name="Abouelleil A."/>
            <person name="Alvarado L."/>
            <person name="Arachchi H.M."/>
            <person name="Berlin A."/>
            <person name="Brown A."/>
            <person name="Chapman S.B."/>
            <person name="Chen Z."/>
            <person name="Dunbar C."/>
            <person name="Freedman E."/>
            <person name="Gearin G."/>
            <person name="Gellesch M."/>
            <person name="Goldberg J."/>
            <person name="Griggs A."/>
            <person name="Gujja S."/>
            <person name="Heiman D."/>
            <person name="Howarth C."/>
            <person name="Larson L."/>
            <person name="Lui A."/>
            <person name="MacDonald P.J.P."/>
            <person name="Mehta T."/>
            <person name="Montmayeur A."/>
            <person name="Murphy C."/>
            <person name="Neiman D."/>
            <person name="Pearson M."/>
            <person name="Priest M."/>
            <person name="Roberts A."/>
            <person name="Saif S."/>
            <person name="Shea T."/>
            <person name="Shenoy N."/>
            <person name="Sisk P."/>
            <person name="Stolte C."/>
            <person name="Sykes S."/>
            <person name="Yandava C."/>
            <person name="Wortman J."/>
            <person name="Nusbaum C."/>
            <person name="Birren B."/>
        </authorList>
    </citation>
    <scope>NUCLEOTIDE SEQUENCE</scope>
    <source>
        <strain evidence="2">R3-111a-1</strain>
    </source>
</reference>
<reference evidence="3" key="4">
    <citation type="journal article" date="2015" name="G3 (Bethesda)">
        <title>Genome sequences of three phytopathogenic species of the Magnaporthaceae family of fungi.</title>
        <authorList>
            <person name="Okagaki L.H."/>
            <person name="Nunes C.C."/>
            <person name="Sailsbery J."/>
            <person name="Clay B."/>
            <person name="Brown D."/>
            <person name="John T."/>
            <person name="Oh Y."/>
            <person name="Young N."/>
            <person name="Fitzgerald M."/>
            <person name="Haas B.J."/>
            <person name="Zeng Q."/>
            <person name="Young S."/>
            <person name="Adiconis X."/>
            <person name="Fan L."/>
            <person name="Levin J.Z."/>
            <person name="Mitchell T.K."/>
            <person name="Okubara P.A."/>
            <person name="Farman M.L."/>
            <person name="Kohn L.M."/>
            <person name="Birren B."/>
            <person name="Ma L.-J."/>
            <person name="Dean R.A."/>
        </authorList>
    </citation>
    <scope>NUCLEOTIDE SEQUENCE</scope>
    <source>
        <strain evidence="3">R3-111a-1</strain>
    </source>
</reference>
<sequence>MHSFGGTRRSEKYKGGLVLFKGLLEGHLAVTQELASKARKTLVRKNSRSRSGLHTGARRTTHRTVHVAAWPPHSARSAPSNAPAFCSAPSIKREQRVILRPPFVF</sequence>
<evidence type="ECO:0000313" key="4">
    <source>
        <dbReference type="Proteomes" id="UP000006039"/>
    </source>
</evidence>
<accession>J3PJ02</accession>
<organism evidence="2">
    <name type="scientific">Gaeumannomyces tritici (strain R3-111a-1)</name>
    <name type="common">Wheat and barley take-all root rot fungus</name>
    <name type="synonym">Gaeumannomyces graminis var. tritici</name>
    <dbReference type="NCBI Taxonomy" id="644352"/>
    <lineage>
        <taxon>Eukaryota</taxon>
        <taxon>Fungi</taxon>
        <taxon>Dikarya</taxon>
        <taxon>Ascomycota</taxon>
        <taxon>Pezizomycotina</taxon>
        <taxon>Sordariomycetes</taxon>
        <taxon>Sordariomycetidae</taxon>
        <taxon>Magnaporthales</taxon>
        <taxon>Magnaporthaceae</taxon>
        <taxon>Gaeumannomyces</taxon>
    </lineage>
</organism>